<proteinExistence type="predicted"/>
<reference evidence="1" key="1">
    <citation type="submission" date="2023-07" db="EMBL/GenBank/DDBJ databases">
        <title>draft genome sequence of fig (Ficus carica).</title>
        <authorList>
            <person name="Takahashi T."/>
            <person name="Nishimura K."/>
        </authorList>
    </citation>
    <scope>NUCLEOTIDE SEQUENCE</scope>
</reference>
<protein>
    <submittedName>
        <fullName evidence="1">Uncharacterized protein</fullName>
    </submittedName>
</protein>
<sequence length="133" mass="15162">MASASSIRKTFEDIHVRNRLPESVSITSLPKNANVYIGENIDPDILVIPVEALVPLQFPLSSLFLDFFDYIKIPPLQQAPLAYRILAYCEAISRLRLKGYLSPLVLVPHFYKLLEDGHCYYLHPHSDKNSHNV</sequence>
<gene>
    <name evidence="1" type="ORF">TIFTF001_024136</name>
</gene>
<accession>A0AA88ALM2</accession>
<comment type="caution">
    <text evidence="1">The sequence shown here is derived from an EMBL/GenBank/DDBJ whole genome shotgun (WGS) entry which is preliminary data.</text>
</comment>
<dbReference type="Proteomes" id="UP001187192">
    <property type="component" value="Unassembled WGS sequence"/>
</dbReference>
<evidence type="ECO:0000313" key="1">
    <source>
        <dbReference type="EMBL" id="GMN55009.1"/>
    </source>
</evidence>
<name>A0AA88ALM2_FICCA</name>
<dbReference type="AlphaFoldDB" id="A0AA88ALM2"/>
<keyword evidence="2" id="KW-1185">Reference proteome</keyword>
<evidence type="ECO:0000313" key="2">
    <source>
        <dbReference type="Proteomes" id="UP001187192"/>
    </source>
</evidence>
<organism evidence="1 2">
    <name type="scientific">Ficus carica</name>
    <name type="common">Common fig</name>
    <dbReference type="NCBI Taxonomy" id="3494"/>
    <lineage>
        <taxon>Eukaryota</taxon>
        <taxon>Viridiplantae</taxon>
        <taxon>Streptophyta</taxon>
        <taxon>Embryophyta</taxon>
        <taxon>Tracheophyta</taxon>
        <taxon>Spermatophyta</taxon>
        <taxon>Magnoliopsida</taxon>
        <taxon>eudicotyledons</taxon>
        <taxon>Gunneridae</taxon>
        <taxon>Pentapetalae</taxon>
        <taxon>rosids</taxon>
        <taxon>fabids</taxon>
        <taxon>Rosales</taxon>
        <taxon>Moraceae</taxon>
        <taxon>Ficeae</taxon>
        <taxon>Ficus</taxon>
    </lineage>
</organism>
<dbReference type="EMBL" id="BTGU01000054">
    <property type="protein sequence ID" value="GMN55009.1"/>
    <property type="molecule type" value="Genomic_DNA"/>
</dbReference>